<dbReference type="Pfam" id="PF22769">
    <property type="entry name" value="DCD"/>
    <property type="match status" value="1"/>
</dbReference>
<dbReference type="CDD" id="cd07557">
    <property type="entry name" value="trimeric_dUTPase"/>
    <property type="match status" value="1"/>
</dbReference>
<dbReference type="STRING" id="1550231.SAMN05660662_0969"/>
<evidence type="ECO:0000313" key="5">
    <source>
        <dbReference type="Proteomes" id="UP000199406"/>
    </source>
</evidence>
<keyword evidence="1" id="KW-0378">Hydrolase</keyword>
<sequence>MSVLSDADIEASIAAGQLIKLGNPDHVDACAYEFHAGRIFRTGELVGLDDVTDWTGNAAYSDIYEIQSGELVWIRTRESVVMPDDVCAFWWQTNRLSRQGLMLVNMSMVEPGYEGDLSCLFVNFGRKAITIDRETVIAKLVFNRLETVAASPFSNSVDQVEYDRKVLLNAKDAPPTFLDVGGRLEVDLRQKKDEAVAAIEAMKQSTTADIESRVGTATTTAIAQIEATKASAETDLKASADKDARGLLWKILGVASIGLAVLVLAMSFVPWVQSELQPNLSSEIKKQVDESLTDRIVGSSNSGTAVELEERIRELEARLSQLTAPGQGTP</sequence>
<keyword evidence="3" id="KW-0472">Membrane</keyword>
<keyword evidence="5" id="KW-1185">Reference proteome</keyword>
<dbReference type="RefSeq" id="WP_176946246.1">
    <property type="nucleotide sequence ID" value="NZ_FNBT01000001.1"/>
</dbReference>
<dbReference type="GO" id="GO:0006229">
    <property type="term" value="P:dUTP biosynthetic process"/>
    <property type="evidence" value="ECO:0007669"/>
    <property type="project" value="InterPro"/>
</dbReference>
<proteinExistence type="predicted"/>
<keyword evidence="2" id="KW-0546">Nucleotide metabolism</keyword>
<evidence type="ECO:0000256" key="1">
    <source>
        <dbReference type="ARBA" id="ARBA00022801"/>
    </source>
</evidence>
<dbReference type="EMBL" id="FNBT01000001">
    <property type="protein sequence ID" value="SDF06971.1"/>
    <property type="molecule type" value="Genomic_DNA"/>
</dbReference>
<evidence type="ECO:0000313" key="4">
    <source>
        <dbReference type="EMBL" id="SDF06971.1"/>
    </source>
</evidence>
<dbReference type="PANTHER" id="PTHR42680:SF3">
    <property type="entry name" value="DCTP DEAMINASE"/>
    <property type="match status" value="1"/>
</dbReference>
<accession>A0A1G7I2K6</accession>
<feature type="transmembrane region" description="Helical" evidence="3">
    <location>
        <begin position="247"/>
        <end position="272"/>
    </location>
</feature>
<keyword evidence="3" id="KW-0812">Transmembrane</keyword>
<gene>
    <name evidence="4" type="ORF">SAMN05660662_0969</name>
</gene>
<dbReference type="InterPro" id="IPR036157">
    <property type="entry name" value="dUTPase-like_sf"/>
</dbReference>
<organism evidence="4 5">
    <name type="scientific">Blastococcus aurantiacus</name>
    <dbReference type="NCBI Taxonomy" id="1550231"/>
    <lineage>
        <taxon>Bacteria</taxon>
        <taxon>Bacillati</taxon>
        <taxon>Actinomycetota</taxon>
        <taxon>Actinomycetes</taxon>
        <taxon>Geodermatophilales</taxon>
        <taxon>Geodermatophilaceae</taxon>
        <taxon>Blastococcus</taxon>
    </lineage>
</organism>
<dbReference type="SUPFAM" id="SSF51283">
    <property type="entry name" value="dUTPase-like"/>
    <property type="match status" value="1"/>
</dbReference>
<dbReference type="GO" id="GO:0008829">
    <property type="term" value="F:dCTP deaminase activity"/>
    <property type="evidence" value="ECO:0007669"/>
    <property type="project" value="InterPro"/>
</dbReference>
<dbReference type="Proteomes" id="UP000199406">
    <property type="component" value="Unassembled WGS sequence"/>
</dbReference>
<name>A0A1G7I2K6_9ACTN</name>
<dbReference type="PANTHER" id="PTHR42680">
    <property type="entry name" value="DCTP DEAMINASE"/>
    <property type="match status" value="1"/>
</dbReference>
<evidence type="ECO:0000256" key="3">
    <source>
        <dbReference type="SAM" id="Phobius"/>
    </source>
</evidence>
<dbReference type="InterPro" id="IPR033704">
    <property type="entry name" value="dUTPase_trimeric"/>
</dbReference>
<reference evidence="5" key="1">
    <citation type="submission" date="2016-10" db="EMBL/GenBank/DDBJ databases">
        <authorList>
            <person name="Varghese N."/>
            <person name="Submissions S."/>
        </authorList>
    </citation>
    <scope>NUCLEOTIDE SEQUENCE [LARGE SCALE GENOMIC DNA]</scope>
    <source>
        <strain evidence="5">DSM 44268</strain>
    </source>
</reference>
<dbReference type="InterPro" id="IPR011962">
    <property type="entry name" value="dCTP_deaminase"/>
</dbReference>
<dbReference type="Gene3D" id="2.70.40.10">
    <property type="match status" value="1"/>
</dbReference>
<dbReference type="AlphaFoldDB" id="A0A1G7I2K6"/>
<evidence type="ECO:0000256" key="2">
    <source>
        <dbReference type="ARBA" id="ARBA00023080"/>
    </source>
</evidence>
<keyword evidence="3" id="KW-1133">Transmembrane helix</keyword>
<protein>
    <submittedName>
        <fullName evidence="4">Deoxycytidine triphosphate deaminase</fullName>
    </submittedName>
</protein>